<dbReference type="AlphaFoldDB" id="A0A1F6EEE7"/>
<dbReference type="Proteomes" id="UP000179115">
    <property type="component" value="Unassembled WGS sequence"/>
</dbReference>
<feature type="domain" description="Cupin type-2" evidence="2">
    <location>
        <begin position="41"/>
        <end position="105"/>
    </location>
</feature>
<dbReference type="EMBL" id="MFLV01000004">
    <property type="protein sequence ID" value="OGG71997.1"/>
    <property type="molecule type" value="Genomic_DNA"/>
</dbReference>
<evidence type="ECO:0000313" key="4">
    <source>
        <dbReference type="Proteomes" id="UP000179115"/>
    </source>
</evidence>
<dbReference type="STRING" id="1798508.A3A35_01235"/>
<reference evidence="3 4" key="1">
    <citation type="journal article" date="2016" name="Nat. Commun.">
        <title>Thousands of microbial genomes shed light on interconnected biogeochemical processes in an aquifer system.</title>
        <authorList>
            <person name="Anantharaman K."/>
            <person name="Brown C.T."/>
            <person name="Hug L.A."/>
            <person name="Sharon I."/>
            <person name="Castelle C.J."/>
            <person name="Probst A.J."/>
            <person name="Thomas B.C."/>
            <person name="Singh A."/>
            <person name="Wilkins M.J."/>
            <person name="Karaoz U."/>
            <person name="Brodie E.L."/>
            <person name="Williams K.H."/>
            <person name="Hubbard S.S."/>
            <person name="Banfield J.F."/>
        </authorList>
    </citation>
    <scope>NUCLEOTIDE SEQUENCE [LARGE SCALE GENOMIC DNA]</scope>
</reference>
<proteinExistence type="predicted"/>
<feature type="region of interest" description="Disordered" evidence="1">
    <location>
        <begin position="124"/>
        <end position="146"/>
    </location>
</feature>
<dbReference type="InterPro" id="IPR013096">
    <property type="entry name" value="Cupin_2"/>
</dbReference>
<evidence type="ECO:0000259" key="2">
    <source>
        <dbReference type="Pfam" id="PF07883"/>
    </source>
</evidence>
<protein>
    <recommendedName>
        <fullName evidence="2">Cupin type-2 domain-containing protein</fullName>
    </recommendedName>
</protein>
<gene>
    <name evidence="3" type="ORF">A3A35_01235</name>
</gene>
<dbReference type="Pfam" id="PF07883">
    <property type="entry name" value="Cupin_2"/>
    <property type="match status" value="1"/>
</dbReference>
<comment type="caution">
    <text evidence="3">The sequence shown here is derived from an EMBL/GenBank/DDBJ whole genome shotgun (WGS) entry which is preliminary data.</text>
</comment>
<name>A0A1F6EEE7_9BACT</name>
<sequence>MTEKKHVTVEFFTPKDVGPRLWGREILIAHVPGLYTGKLLLYNKGAKGGLQKHHLKNECGYVYSGEMMLRYDAGNGKITEKVLKAGDAIHIPPGAVHQEEALTDDLVVIEISTPHFNDRVRMEPQYGQEIPPGGLPSTKLEDVETR</sequence>
<dbReference type="SUPFAM" id="SSF51182">
    <property type="entry name" value="RmlC-like cupins"/>
    <property type="match status" value="1"/>
</dbReference>
<organism evidence="3 4">
    <name type="scientific">Candidatus Kaiserbacteria bacterium RIFCSPLOWO2_01_FULL_51_21</name>
    <dbReference type="NCBI Taxonomy" id="1798508"/>
    <lineage>
        <taxon>Bacteria</taxon>
        <taxon>Candidatus Kaiseribacteriota</taxon>
    </lineage>
</organism>
<dbReference type="InterPro" id="IPR011051">
    <property type="entry name" value="RmlC_Cupin_sf"/>
</dbReference>
<accession>A0A1F6EEE7</accession>
<evidence type="ECO:0000313" key="3">
    <source>
        <dbReference type="EMBL" id="OGG71997.1"/>
    </source>
</evidence>
<dbReference type="InterPro" id="IPR014710">
    <property type="entry name" value="RmlC-like_jellyroll"/>
</dbReference>
<dbReference type="Gene3D" id="2.60.120.10">
    <property type="entry name" value="Jelly Rolls"/>
    <property type="match status" value="1"/>
</dbReference>
<evidence type="ECO:0000256" key="1">
    <source>
        <dbReference type="SAM" id="MobiDB-lite"/>
    </source>
</evidence>